<organism evidence="2 3">
    <name type="scientific">Holospora obtusa F1</name>
    <dbReference type="NCBI Taxonomy" id="1399147"/>
    <lineage>
        <taxon>Bacteria</taxon>
        <taxon>Pseudomonadati</taxon>
        <taxon>Pseudomonadota</taxon>
        <taxon>Alphaproteobacteria</taxon>
        <taxon>Holosporales</taxon>
        <taxon>Holosporaceae</taxon>
        <taxon>Holospora</taxon>
    </lineage>
</organism>
<dbReference type="Gene3D" id="3.30.1150.10">
    <property type="match status" value="1"/>
</dbReference>
<feature type="region of interest" description="Disordered" evidence="1">
    <location>
        <begin position="51"/>
        <end position="161"/>
    </location>
</feature>
<reference evidence="2 3" key="1">
    <citation type="journal article" date="2014" name="FEMS Microbiol. Lett.">
        <title>Draft genome sequences of three Holospora species (Holospora obtusa, Holospora undulata, and Holospora elegans), endonuclear symbiotic bacteria of the ciliate Paramecium caudatum.</title>
        <authorList>
            <person name="Dohra H."/>
            <person name="Tanaka K."/>
            <person name="Suzuki T."/>
            <person name="Fujishima M."/>
            <person name="Suzuki H."/>
        </authorList>
    </citation>
    <scope>NUCLEOTIDE SEQUENCE [LARGE SCALE GENOMIC DNA]</scope>
    <source>
        <strain evidence="2 3">F1</strain>
    </source>
</reference>
<dbReference type="SUPFAM" id="SSF74653">
    <property type="entry name" value="TolA/TonB C-terminal domain"/>
    <property type="match status" value="1"/>
</dbReference>
<dbReference type="STRING" id="1399147.P618_200189"/>
<name>W6TF61_HOLOB</name>
<feature type="compositionally biased region" description="Basic residues" evidence="1">
    <location>
        <begin position="103"/>
        <end position="118"/>
    </location>
</feature>
<evidence type="ECO:0008006" key="4">
    <source>
        <dbReference type="Google" id="ProtNLM"/>
    </source>
</evidence>
<evidence type="ECO:0000256" key="1">
    <source>
        <dbReference type="SAM" id="MobiDB-lite"/>
    </source>
</evidence>
<evidence type="ECO:0000313" key="2">
    <source>
        <dbReference type="EMBL" id="ETZ07606.1"/>
    </source>
</evidence>
<evidence type="ECO:0000313" key="3">
    <source>
        <dbReference type="Proteomes" id="UP000019112"/>
    </source>
</evidence>
<dbReference type="eggNOG" id="ENOG50333PH">
    <property type="taxonomic scope" value="Bacteria"/>
</dbReference>
<sequence>MKALNWIISLTFHGLVGMGILFSHHFSKVDFPEQTSVCTIPLDIQNFAAVSRAPKSKPKSECVKEQKKSSSVTEETSSQKEKTFSFDEMLNQLEEKNTESTKIKKHKKSSSKKQKKNNSSKSSQKNSGEEDVHSILKDISEHPKGPSAQTPEVDPNSEFSYGASQVGQDIAVSILDRVQTLLQNAWRLPALSENGEKLVVLVELELNPDATVSKATILGGTTAHPAYAIAAESAVAAAFDPSCNPLPLPLDQYHKWKKLRIHFSPH</sequence>
<dbReference type="AlphaFoldDB" id="W6TF61"/>
<keyword evidence="3" id="KW-1185">Reference proteome</keyword>
<dbReference type="Proteomes" id="UP000019112">
    <property type="component" value="Unassembled WGS sequence"/>
</dbReference>
<proteinExistence type="predicted"/>
<accession>W6TF61</accession>
<feature type="compositionally biased region" description="Basic and acidic residues" evidence="1">
    <location>
        <begin position="93"/>
        <end position="102"/>
    </location>
</feature>
<feature type="compositionally biased region" description="Basic and acidic residues" evidence="1">
    <location>
        <begin position="58"/>
        <end position="68"/>
    </location>
</feature>
<feature type="compositionally biased region" description="Basic and acidic residues" evidence="1">
    <location>
        <begin position="127"/>
        <end position="144"/>
    </location>
</feature>
<gene>
    <name evidence="2" type="ORF">P618_200189</name>
</gene>
<dbReference type="RefSeq" id="WP_021827929.1">
    <property type="nucleotide sequence ID" value="NZ_AWTR02000024.1"/>
</dbReference>
<dbReference type="OrthoDB" id="7161229at2"/>
<protein>
    <recommendedName>
        <fullName evidence="4">Protein TolA</fullName>
    </recommendedName>
</protein>
<comment type="caution">
    <text evidence="2">The sequence shown here is derived from an EMBL/GenBank/DDBJ whole genome shotgun (WGS) entry which is preliminary data.</text>
</comment>
<dbReference type="EMBL" id="AWTR02000024">
    <property type="protein sequence ID" value="ETZ07606.1"/>
    <property type="molecule type" value="Genomic_DNA"/>
</dbReference>